<proteinExistence type="predicted"/>
<evidence type="ECO:0000313" key="4">
    <source>
        <dbReference type="Proteomes" id="UP000248555"/>
    </source>
</evidence>
<dbReference type="EMBL" id="QLMH01000002">
    <property type="protein sequence ID" value="RAK22335.1"/>
    <property type="molecule type" value="Genomic_DNA"/>
</dbReference>
<dbReference type="OrthoDB" id="2381602at2"/>
<dbReference type="InterPro" id="IPR014195">
    <property type="entry name" value="Spore_III_AG"/>
</dbReference>
<dbReference type="NCBIfam" id="TIGR02830">
    <property type="entry name" value="spore_III_AG"/>
    <property type="match status" value="1"/>
</dbReference>
<sequence>MFKHFKHLLARSNEGAAKKKAIPFSYVIVILLLGVAFMLAGNLFGESKQTNTETVAVSQNNEPNAQPVFGQKSNTKAKSIAEYEERYEEQLKSALEAIVGVEDVTVVVNVDATEMKVLEKNRTTQQKTTDETDREGGKRNVEDNSMNEEVVIIRQGEEETPIVLTTKKPEIRGVLVVAKGADNIQVKKWIVEAVTRVLHVPSHRVAVMPKKG</sequence>
<keyword evidence="2" id="KW-0472">Membrane</keyword>
<dbReference type="AlphaFoldDB" id="A0A327YRI9"/>
<organism evidence="3 4">
    <name type="scientific">Paranoxybacillus vitaminiphilus</name>
    <dbReference type="NCBI Taxonomy" id="581036"/>
    <lineage>
        <taxon>Bacteria</taxon>
        <taxon>Bacillati</taxon>
        <taxon>Bacillota</taxon>
        <taxon>Bacilli</taxon>
        <taxon>Bacillales</taxon>
        <taxon>Anoxybacillaceae</taxon>
        <taxon>Paranoxybacillus</taxon>
    </lineage>
</organism>
<reference evidence="3 4" key="1">
    <citation type="submission" date="2018-06" db="EMBL/GenBank/DDBJ databases">
        <title>Genomic Encyclopedia of Type Strains, Phase III (KMG-III): the genomes of soil and plant-associated and newly described type strains.</title>
        <authorList>
            <person name="Whitman W."/>
        </authorList>
    </citation>
    <scope>NUCLEOTIDE SEQUENCE [LARGE SCALE GENOMIC DNA]</scope>
    <source>
        <strain evidence="3 4">CGMCC 1.8979</strain>
    </source>
</reference>
<keyword evidence="4" id="KW-1185">Reference proteome</keyword>
<accession>A0A327YRI9</accession>
<keyword evidence="2" id="KW-1133">Transmembrane helix</keyword>
<evidence type="ECO:0000313" key="3">
    <source>
        <dbReference type="EMBL" id="RAK22335.1"/>
    </source>
</evidence>
<evidence type="ECO:0000256" key="1">
    <source>
        <dbReference type="SAM" id="MobiDB-lite"/>
    </source>
</evidence>
<comment type="caution">
    <text evidence="3">The sequence shown here is derived from an EMBL/GenBank/DDBJ whole genome shotgun (WGS) entry which is preliminary data.</text>
</comment>
<evidence type="ECO:0000256" key="2">
    <source>
        <dbReference type="SAM" id="Phobius"/>
    </source>
</evidence>
<name>A0A327YRI9_9BACL</name>
<feature type="compositionally biased region" description="Basic and acidic residues" evidence="1">
    <location>
        <begin position="121"/>
        <end position="142"/>
    </location>
</feature>
<feature type="transmembrane region" description="Helical" evidence="2">
    <location>
        <begin position="21"/>
        <end position="44"/>
    </location>
</feature>
<feature type="region of interest" description="Disordered" evidence="1">
    <location>
        <begin position="121"/>
        <end position="143"/>
    </location>
</feature>
<keyword evidence="2" id="KW-0812">Transmembrane</keyword>
<protein>
    <submittedName>
        <fullName evidence="3">Stage III sporulation protein AG</fullName>
    </submittedName>
</protein>
<dbReference type="RefSeq" id="WP_111644176.1">
    <property type="nucleotide sequence ID" value="NZ_QLMH01000002.1"/>
</dbReference>
<dbReference type="Proteomes" id="UP000248555">
    <property type="component" value="Unassembled WGS sequence"/>
</dbReference>
<gene>
    <name evidence="3" type="ORF">B0I26_102327</name>
</gene>